<dbReference type="Gene3D" id="3.10.20.810">
    <property type="entry name" value="Phosphoribosyl-AMP cyclohydrolase"/>
    <property type="match status" value="1"/>
</dbReference>
<dbReference type="FunFam" id="3.10.20.810:FF:000001">
    <property type="entry name" value="Histidine biosynthesis bifunctional protein HisIE"/>
    <property type="match status" value="1"/>
</dbReference>
<evidence type="ECO:0000256" key="13">
    <source>
        <dbReference type="ARBA" id="ARBA00023102"/>
    </source>
</evidence>
<comment type="subcellular location">
    <subcellularLocation>
        <location evidence="3 15">Cytoplasm</location>
    </subcellularLocation>
</comment>
<comment type="similarity">
    <text evidence="7 15">In the N-terminal section; belongs to the PRA-CH family.</text>
</comment>
<dbReference type="NCBIfam" id="NF002747">
    <property type="entry name" value="PRK02759.1"/>
    <property type="match status" value="1"/>
</dbReference>
<keyword evidence="12 15" id="KW-0067">ATP-binding</keyword>
<dbReference type="InterPro" id="IPR002496">
    <property type="entry name" value="PRib_AMP_CycHydrolase_dom"/>
</dbReference>
<reference evidence="17 18" key="1">
    <citation type="submission" date="2014-04" db="EMBL/GenBank/DDBJ databases">
        <title>Draft Genome Sequence of Synergistes jonesii.</title>
        <authorList>
            <person name="Coil D.A."/>
            <person name="Eisen J.A."/>
            <person name="Holland-Moritz H.E."/>
        </authorList>
    </citation>
    <scope>NUCLEOTIDE SEQUENCE [LARGE SCALE GENOMIC DNA]</scope>
    <source>
        <strain evidence="17 18">78-1</strain>
    </source>
</reference>
<comment type="caution">
    <text evidence="17">The sequence shown here is derived from an EMBL/GenBank/DDBJ whole genome shotgun (WGS) entry which is preliminary data.</text>
</comment>
<proteinExistence type="inferred from homology"/>
<evidence type="ECO:0000256" key="9">
    <source>
        <dbReference type="ARBA" id="ARBA00022605"/>
    </source>
</evidence>
<evidence type="ECO:0000256" key="7">
    <source>
        <dbReference type="ARBA" id="ARBA00008299"/>
    </source>
</evidence>
<comment type="pathway">
    <text evidence="4 15">Amino-acid biosynthesis; L-histidine biosynthesis; L-histidine from 5-phospho-alpha-D-ribose 1-diphosphate: step 3/9.</text>
</comment>
<dbReference type="Pfam" id="PF01503">
    <property type="entry name" value="PRA-PH"/>
    <property type="match status" value="1"/>
</dbReference>
<evidence type="ECO:0000259" key="16">
    <source>
        <dbReference type="Pfam" id="PF01502"/>
    </source>
</evidence>
<dbReference type="eggNOG" id="COG0140">
    <property type="taxonomic scope" value="Bacteria"/>
</dbReference>
<evidence type="ECO:0000256" key="8">
    <source>
        <dbReference type="ARBA" id="ARBA00022490"/>
    </source>
</evidence>
<comment type="pathway">
    <text evidence="5 15">Amino-acid biosynthesis; L-histidine biosynthesis; L-histidine from 5-phospho-alpha-D-ribose 1-diphosphate: step 2/9.</text>
</comment>
<dbReference type="InterPro" id="IPR026660">
    <property type="entry name" value="PRA-CH"/>
</dbReference>
<dbReference type="EC" id="3.5.4.19" evidence="15"/>
<dbReference type="GO" id="GO:0004635">
    <property type="term" value="F:phosphoribosyl-AMP cyclohydrolase activity"/>
    <property type="evidence" value="ECO:0007669"/>
    <property type="project" value="UniProtKB-UniRule"/>
</dbReference>
<evidence type="ECO:0000256" key="14">
    <source>
        <dbReference type="ARBA" id="ARBA00023268"/>
    </source>
</evidence>
<dbReference type="GO" id="GO:0000105">
    <property type="term" value="P:L-histidine biosynthetic process"/>
    <property type="evidence" value="ECO:0007669"/>
    <property type="project" value="UniProtKB-UniRule"/>
</dbReference>
<dbReference type="AlphaFoldDB" id="A0A073J3X8"/>
<dbReference type="HAMAP" id="MF_01019">
    <property type="entry name" value="HisIE"/>
    <property type="match status" value="1"/>
</dbReference>
<accession>A0A073J3X8</accession>
<dbReference type="GO" id="GO:0005737">
    <property type="term" value="C:cytoplasm"/>
    <property type="evidence" value="ECO:0007669"/>
    <property type="project" value="UniProtKB-SubCell"/>
</dbReference>
<evidence type="ECO:0000256" key="1">
    <source>
        <dbReference type="ARBA" id="ARBA00000024"/>
    </source>
</evidence>
<dbReference type="InterPro" id="IPR023019">
    <property type="entry name" value="His_synth_HisIE"/>
</dbReference>
<dbReference type="NCBIfam" id="TIGR03188">
    <property type="entry name" value="histidine_hisI"/>
    <property type="match status" value="1"/>
</dbReference>
<evidence type="ECO:0000256" key="2">
    <source>
        <dbReference type="ARBA" id="ARBA00001460"/>
    </source>
</evidence>
<evidence type="ECO:0000256" key="12">
    <source>
        <dbReference type="ARBA" id="ARBA00022840"/>
    </source>
</evidence>
<comment type="catalytic activity">
    <reaction evidence="2 15">
        <text>1-(5-phospho-beta-D-ribosyl)-ATP + H2O = 1-(5-phospho-beta-D-ribosyl)-5'-AMP + diphosphate + H(+)</text>
        <dbReference type="Rhea" id="RHEA:22828"/>
        <dbReference type="ChEBI" id="CHEBI:15377"/>
        <dbReference type="ChEBI" id="CHEBI:15378"/>
        <dbReference type="ChEBI" id="CHEBI:33019"/>
        <dbReference type="ChEBI" id="CHEBI:59457"/>
        <dbReference type="ChEBI" id="CHEBI:73183"/>
        <dbReference type="EC" id="3.6.1.31"/>
    </reaction>
</comment>
<dbReference type="InterPro" id="IPR008179">
    <property type="entry name" value="HisE"/>
</dbReference>
<dbReference type="eggNOG" id="COG0139">
    <property type="taxonomic scope" value="Bacteria"/>
</dbReference>
<dbReference type="InterPro" id="IPR021130">
    <property type="entry name" value="PRib-ATP_PPHydrolase-like"/>
</dbReference>
<dbReference type="PATRIC" id="fig|2754.20.peg.2405"/>
<dbReference type="GO" id="GO:0004636">
    <property type="term" value="F:phosphoribosyl-ATP diphosphatase activity"/>
    <property type="evidence" value="ECO:0007669"/>
    <property type="project" value="UniProtKB-UniRule"/>
</dbReference>
<comment type="similarity">
    <text evidence="6 15">In the C-terminal section; belongs to the PRA-PH family.</text>
</comment>
<name>A0A073J3X8_9BACT</name>
<dbReference type="EMBL" id="JMKI01000027">
    <property type="protein sequence ID" value="KEJ92427.1"/>
    <property type="molecule type" value="Genomic_DNA"/>
</dbReference>
<dbReference type="CDD" id="cd11534">
    <property type="entry name" value="NTP-PPase_HisIE_like"/>
    <property type="match status" value="1"/>
</dbReference>
<feature type="domain" description="Phosphoribosyl-AMP cyclohydrolase" evidence="16">
    <location>
        <begin position="30"/>
        <end position="103"/>
    </location>
</feature>
<dbReference type="FunFam" id="1.10.287.1080:FF:000002">
    <property type="entry name" value="Histidine biosynthesis bifunctional protein HisIE"/>
    <property type="match status" value="1"/>
</dbReference>
<comment type="catalytic activity">
    <reaction evidence="1 15">
        <text>1-(5-phospho-beta-D-ribosyl)-5'-AMP + H2O = 1-(5-phospho-beta-D-ribosyl)-5-[(5-phospho-beta-D-ribosylamino)methylideneamino]imidazole-4-carboxamide</text>
        <dbReference type="Rhea" id="RHEA:20049"/>
        <dbReference type="ChEBI" id="CHEBI:15377"/>
        <dbReference type="ChEBI" id="CHEBI:58435"/>
        <dbReference type="ChEBI" id="CHEBI:59457"/>
        <dbReference type="EC" id="3.5.4.19"/>
    </reaction>
</comment>
<dbReference type="HAMAP" id="MF_01020">
    <property type="entry name" value="HisE"/>
    <property type="match status" value="1"/>
</dbReference>
<dbReference type="PANTHER" id="PTHR42945:SF1">
    <property type="entry name" value="HISTIDINE BIOSYNTHESIS BIFUNCTIONAL PROTEIN HIS7"/>
    <property type="match status" value="1"/>
</dbReference>
<keyword evidence="14 15" id="KW-0511">Multifunctional enzyme</keyword>
<dbReference type="Gene3D" id="1.10.287.1080">
    <property type="entry name" value="MazG-like"/>
    <property type="match status" value="1"/>
</dbReference>
<keyword evidence="10 15" id="KW-0547">Nucleotide-binding</keyword>
<dbReference type="SUPFAM" id="SSF101386">
    <property type="entry name" value="all-alpha NTP pyrophosphatases"/>
    <property type="match status" value="1"/>
</dbReference>
<feature type="region of interest" description="Phosphoribosyl-ATP pyrophosphohydrolase" evidence="15">
    <location>
        <begin position="118"/>
        <end position="210"/>
    </location>
</feature>
<evidence type="ECO:0000256" key="5">
    <source>
        <dbReference type="ARBA" id="ARBA00005204"/>
    </source>
</evidence>
<evidence type="ECO:0000313" key="18">
    <source>
        <dbReference type="Proteomes" id="UP000027665"/>
    </source>
</evidence>
<dbReference type="NCBIfam" id="NF000768">
    <property type="entry name" value="PRK00051.1"/>
    <property type="match status" value="1"/>
</dbReference>
<dbReference type="EC" id="3.6.1.31" evidence="15"/>
<evidence type="ECO:0000256" key="6">
    <source>
        <dbReference type="ARBA" id="ARBA00007731"/>
    </source>
</evidence>
<evidence type="ECO:0000313" key="17">
    <source>
        <dbReference type="EMBL" id="KEJ92427.1"/>
    </source>
</evidence>
<dbReference type="HAMAP" id="MF_01021">
    <property type="entry name" value="HisI"/>
    <property type="match status" value="1"/>
</dbReference>
<protein>
    <recommendedName>
        <fullName evidence="15">Histidine biosynthesis bifunctional protein HisIE</fullName>
    </recommendedName>
    <domain>
        <recommendedName>
            <fullName evidence="15">Phosphoribosyl-AMP cyclohydrolase</fullName>
            <shortName evidence="15">PRA-CH</shortName>
            <ecNumber evidence="15">3.5.4.19</ecNumber>
        </recommendedName>
    </domain>
    <domain>
        <recommendedName>
            <fullName evidence="15">Phosphoribosyl-ATP pyrophosphatase</fullName>
            <shortName evidence="15">PRA-PH</shortName>
            <ecNumber evidence="15">3.6.1.31</ecNumber>
        </recommendedName>
    </domain>
</protein>
<evidence type="ECO:0000256" key="10">
    <source>
        <dbReference type="ARBA" id="ARBA00022741"/>
    </source>
</evidence>
<dbReference type="Proteomes" id="UP000027665">
    <property type="component" value="Unassembled WGS sequence"/>
</dbReference>
<keyword evidence="11 15" id="KW-0378">Hydrolase</keyword>
<keyword evidence="8 15" id="KW-0963">Cytoplasm</keyword>
<evidence type="ECO:0000256" key="15">
    <source>
        <dbReference type="HAMAP-Rule" id="MF_01019"/>
    </source>
</evidence>
<gene>
    <name evidence="15" type="primary">hisI</name>
    <name evidence="15" type="synonym">hisIE</name>
    <name evidence="17" type="ORF">EH55_03790</name>
</gene>
<organism evidence="17 18">
    <name type="scientific">Synergistes jonesii</name>
    <dbReference type="NCBI Taxonomy" id="2754"/>
    <lineage>
        <taxon>Bacteria</taxon>
        <taxon>Thermotogati</taxon>
        <taxon>Synergistota</taxon>
        <taxon>Synergistia</taxon>
        <taxon>Synergistales</taxon>
        <taxon>Synergistaceae</taxon>
        <taxon>Synergistes</taxon>
    </lineage>
</organism>
<evidence type="ECO:0000256" key="11">
    <source>
        <dbReference type="ARBA" id="ARBA00022801"/>
    </source>
</evidence>
<dbReference type="SUPFAM" id="SSF141734">
    <property type="entry name" value="HisI-like"/>
    <property type="match status" value="1"/>
</dbReference>
<dbReference type="UniPathway" id="UPA00031">
    <property type="reaction ID" value="UER00007"/>
</dbReference>
<dbReference type="STRING" id="2754.EH55_03790"/>
<dbReference type="PANTHER" id="PTHR42945">
    <property type="entry name" value="HISTIDINE BIOSYNTHESIS BIFUNCTIONAL PROTEIN"/>
    <property type="match status" value="1"/>
</dbReference>
<feature type="region of interest" description="Phosphoribosyl-AMP cyclohydrolase" evidence="15">
    <location>
        <begin position="1"/>
        <end position="117"/>
    </location>
</feature>
<keyword evidence="18" id="KW-1185">Reference proteome</keyword>
<dbReference type="InterPro" id="IPR038019">
    <property type="entry name" value="PRib_AMP_CycHydrolase_sf"/>
</dbReference>
<sequence>MKLDLAKIKFDDAGLVPVVVQDALTAEVLMTAWADAAALRLTEERGELVFWSRSRSCLWHKGETSGNKMRLREMRIDCDGDTLLALVDPAGPACHTGRRSCFHRTLFGEGGAGEPTFLGRLFRYLSVRKNDSPDESYTARLLSSGLSRVAQKVGEEGVETALACATRDKDGFRREAADLLYHLLVACIASGVSLSDVLSELASRHKEKKK</sequence>
<evidence type="ECO:0000256" key="3">
    <source>
        <dbReference type="ARBA" id="ARBA00004496"/>
    </source>
</evidence>
<dbReference type="Pfam" id="PF01502">
    <property type="entry name" value="PRA-CH"/>
    <property type="match status" value="1"/>
</dbReference>
<keyword evidence="9 15" id="KW-0028">Amino-acid biosynthesis</keyword>
<evidence type="ECO:0000256" key="4">
    <source>
        <dbReference type="ARBA" id="ARBA00005169"/>
    </source>
</evidence>
<keyword evidence="13 15" id="KW-0368">Histidine biosynthesis</keyword>
<dbReference type="GO" id="GO:0005524">
    <property type="term" value="F:ATP binding"/>
    <property type="evidence" value="ECO:0007669"/>
    <property type="project" value="UniProtKB-KW"/>
</dbReference>